<sequence>MPKGGEILVELTPRPPSPRNCTQSLPREQELRKAIIRMGIIFRNACLKKAAWESSILPSYYSIMN</sequence>
<proteinExistence type="predicted"/>
<evidence type="ECO:0000313" key="2">
    <source>
        <dbReference type="EMBL" id="AGS52430.1"/>
    </source>
</evidence>
<accession>A0A806KHZ3</accession>
<protein>
    <submittedName>
        <fullName evidence="2">Uncharacterized protein</fullName>
    </submittedName>
</protein>
<reference evidence="2" key="1">
    <citation type="submission" date="2012-03" db="EMBL/GenBank/DDBJ databases">
        <title>Functional metagenomics reveals considerable lignocellulase gene clusters in the gut microbiome of a wood-feeding higher termite.</title>
        <authorList>
            <person name="Liu N."/>
        </authorList>
    </citation>
    <scope>NUCLEOTIDE SEQUENCE</scope>
</reference>
<organism evidence="2">
    <name type="scientific">uncultured bacterium contig00100</name>
    <dbReference type="NCBI Taxonomy" id="1181567"/>
    <lineage>
        <taxon>Bacteria</taxon>
        <taxon>environmental samples</taxon>
    </lineage>
</organism>
<name>A0A806KHZ3_9BACT</name>
<evidence type="ECO:0000256" key="1">
    <source>
        <dbReference type="SAM" id="MobiDB-lite"/>
    </source>
</evidence>
<feature type="region of interest" description="Disordered" evidence="1">
    <location>
        <begin position="1"/>
        <end position="25"/>
    </location>
</feature>
<dbReference type="AlphaFoldDB" id="A0A806KHZ3"/>
<dbReference type="EMBL" id="JQ844193">
    <property type="protein sequence ID" value="AGS52430.1"/>
    <property type="molecule type" value="Genomic_DNA"/>
</dbReference>